<keyword evidence="1" id="KW-0812">Transmembrane</keyword>
<evidence type="ECO:0000313" key="2">
    <source>
        <dbReference type="EMBL" id="CBH15219.1"/>
    </source>
</evidence>
<dbReference type="EMBL" id="FN554973">
    <property type="protein sequence ID" value="CBH15219.1"/>
    <property type="molecule type" value="Genomic_DNA"/>
</dbReference>
<accession>D0A1S6</accession>
<organism evidence="2 3">
    <name type="scientific">Trypanosoma brucei gambiense (strain MHOM/CI/86/DAL972)</name>
    <dbReference type="NCBI Taxonomy" id="679716"/>
    <lineage>
        <taxon>Eukaryota</taxon>
        <taxon>Discoba</taxon>
        <taxon>Euglenozoa</taxon>
        <taxon>Kinetoplastea</taxon>
        <taxon>Metakinetoplastina</taxon>
        <taxon>Trypanosomatida</taxon>
        <taxon>Trypanosomatidae</taxon>
        <taxon>Trypanosoma</taxon>
    </lineage>
</organism>
<dbReference type="KEGG" id="tbg:TbgDal_X3040"/>
<evidence type="ECO:0000256" key="1">
    <source>
        <dbReference type="SAM" id="Phobius"/>
    </source>
</evidence>
<dbReference type="GeneID" id="23865366"/>
<keyword evidence="1" id="KW-0472">Membrane</keyword>
<name>D0A1S6_TRYB9</name>
<evidence type="ECO:0000313" key="3">
    <source>
        <dbReference type="Proteomes" id="UP000002316"/>
    </source>
</evidence>
<feature type="transmembrane region" description="Helical" evidence="1">
    <location>
        <begin position="38"/>
        <end position="63"/>
    </location>
</feature>
<sequence>MYCGEKLTRDTSSLWIKVNIHVSTHTFFSCICPCRFPFYWVIIGNSFGWTLCRCVYVLLIMLLERCSRVCWFTFALHVGFTEKSGLWGIQHLAFYSFALPTFQGNVVLLLDHLL</sequence>
<dbReference type="AlphaFoldDB" id="D0A1S6"/>
<dbReference type="Proteomes" id="UP000002316">
    <property type="component" value="Chromosome 10"/>
</dbReference>
<dbReference type="PROSITE" id="PS51257">
    <property type="entry name" value="PROKAR_LIPOPROTEIN"/>
    <property type="match status" value="1"/>
</dbReference>
<gene>
    <name evidence="2" type="ORF">TbgDal_X3040</name>
</gene>
<keyword evidence="1" id="KW-1133">Transmembrane helix</keyword>
<proteinExistence type="predicted"/>
<dbReference type="RefSeq" id="XP_011777484.1">
    <property type="nucleotide sequence ID" value="XM_011779182.1"/>
</dbReference>
<reference evidence="3" key="1">
    <citation type="journal article" date="2010" name="PLoS Negl. Trop. Dis.">
        <title>The genome sequence of Trypanosoma brucei gambiense, causative agent of chronic human african trypanosomiasis.</title>
        <authorList>
            <person name="Jackson A.P."/>
            <person name="Sanders M."/>
            <person name="Berry A."/>
            <person name="McQuillan J."/>
            <person name="Aslett M.A."/>
            <person name="Quail M.A."/>
            <person name="Chukualim B."/>
            <person name="Capewell P."/>
            <person name="MacLeod A."/>
            <person name="Melville S.E."/>
            <person name="Gibson W."/>
            <person name="Barry J.D."/>
            <person name="Berriman M."/>
            <person name="Hertz-Fowler C."/>
        </authorList>
    </citation>
    <scope>NUCLEOTIDE SEQUENCE [LARGE SCALE GENOMIC DNA]</scope>
    <source>
        <strain evidence="3">MHOM/CI/86/DAL972</strain>
    </source>
</reference>
<protein>
    <submittedName>
        <fullName evidence="2">Uncharacterized protein</fullName>
    </submittedName>
</protein>